<dbReference type="EMBL" id="JADCNL010000002">
    <property type="protein sequence ID" value="KAG0491934.1"/>
    <property type="molecule type" value="Genomic_DNA"/>
</dbReference>
<accession>A0A835V8Z5</accession>
<evidence type="ECO:0000313" key="2">
    <source>
        <dbReference type="Proteomes" id="UP000636800"/>
    </source>
</evidence>
<reference evidence="1 2" key="1">
    <citation type="journal article" date="2020" name="Nat. Food">
        <title>A phased Vanilla planifolia genome enables genetic improvement of flavour and production.</title>
        <authorList>
            <person name="Hasing T."/>
            <person name="Tang H."/>
            <person name="Brym M."/>
            <person name="Khazi F."/>
            <person name="Huang T."/>
            <person name="Chambers A.H."/>
        </authorList>
    </citation>
    <scope>NUCLEOTIDE SEQUENCE [LARGE SCALE GENOMIC DNA]</scope>
    <source>
        <tissue evidence="1">Leaf</tissue>
    </source>
</reference>
<dbReference type="AlphaFoldDB" id="A0A835V8Z5"/>
<name>A0A835V8Z5_VANPL</name>
<gene>
    <name evidence="1" type="ORF">HPP92_005332</name>
</gene>
<proteinExistence type="predicted"/>
<comment type="caution">
    <text evidence="1">The sequence shown here is derived from an EMBL/GenBank/DDBJ whole genome shotgun (WGS) entry which is preliminary data.</text>
</comment>
<dbReference type="Proteomes" id="UP000636800">
    <property type="component" value="Chromosome 2"/>
</dbReference>
<protein>
    <submittedName>
        <fullName evidence="1">Uncharacterized protein</fullName>
    </submittedName>
</protein>
<evidence type="ECO:0000313" key="1">
    <source>
        <dbReference type="EMBL" id="KAG0491934.1"/>
    </source>
</evidence>
<organism evidence="1 2">
    <name type="scientific">Vanilla planifolia</name>
    <name type="common">Vanilla</name>
    <dbReference type="NCBI Taxonomy" id="51239"/>
    <lineage>
        <taxon>Eukaryota</taxon>
        <taxon>Viridiplantae</taxon>
        <taxon>Streptophyta</taxon>
        <taxon>Embryophyta</taxon>
        <taxon>Tracheophyta</taxon>
        <taxon>Spermatophyta</taxon>
        <taxon>Magnoliopsida</taxon>
        <taxon>Liliopsida</taxon>
        <taxon>Asparagales</taxon>
        <taxon>Orchidaceae</taxon>
        <taxon>Vanilloideae</taxon>
        <taxon>Vanilleae</taxon>
        <taxon>Vanilla</taxon>
    </lineage>
</organism>
<keyword evidence="2" id="KW-1185">Reference proteome</keyword>
<sequence length="118" mass="12058">MAFAKGATSAASLGNFVPSENVAADQVQLAGLEDGIEGGDGAIAGLIDWVCLPLKFAQEGSTMDWYTVGYTEMQSPFHFAEVMEGTSGAAGCASTGGVAKARSWAVVVLCAHQALEAL</sequence>